<dbReference type="InterPro" id="IPR049712">
    <property type="entry name" value="Poly_export"/>
</dbReference>
<comment type="subcellular location">
    <subcellularLocation>
        <location evidence="1">Cell outer membrane</location>
        <topology evidence="1">Multi-pass membrane protein</topology>
    </subcellularLocation>
</comment>
<evidence type="ECO:0000256" key="5">
    <source>
        <dbReference type="ARBA" id="ARBA00022597"/>
    </source>
</evidence>
<evidence type="ECO:0000313" key="20">
    <source>
        <dbReference type="EMBL" id="MFN2976585.1"/>
    </source>
</evidence>
<dbReference type="Gene3D" id="3.30.1950.10">
    <property type="entry name" value="wza like domain"/>
    <property type="match status" value="1"/>
</dbReference>
<dbReference type="Gene3D" id="3.10.560.10">
    <property type="entry name" value="Outer membrane lipoprotein wza domain like"/>
    <property type="match status" value="4"/>
</dbReference>
<feature type="domain" description="SLBB" evidence="19">
    <location>
        <begin position="273"/>
        <end position="350"/>
    </location>
</feature>
<keyword evidence="3" id="KW-0813">Transport</keyword>
<accession>A0ABW9KNU1</accession>
<evidence type="ECO:0000256" key="10">
    <source>
        <dbReference type="ARBA" id="ARBA00023114"/>
    </source>
</evidence>
<evidence type="ECO:0000256" key="2">
    <source>
        <dbReference type="ARBA" id="ARBA00009450"/>
    </source>
</evidence>
<dbReference type="RefSeq" id="WP_263411944.1">
    <property type="nucleotide sequence ID" value="NZ_BAABBH010000001.1"/>
</dbReference>
<feature type="domain" description="Polysaccharide export protein N-terminal" evidence="17">
    <location>
        <begin position="193"/>
        <end position="266"/>
    </location>
</feature>
<proteinExistence type="inferred from homology"/>
<feature type="region of interest" description="Disordered" evidence="15">
    <location>
        <begin position="43"/>
        <end position="155"/>
    </location>
</feature>
<feature type="compositionally biased region" description="Low complexity" evidence="15">
    <location>
        <begin position="88"/>
        <end position="137"/>
    </location>
</feature>
<evidence type="ECO:0000256" key="8">
    <source>
        <dbReference type="ARBA" id="ARBA00023047"/>
    </source>
</evidence>
<gene>
    <name evidence="20" type="ORF">ACK2TP_12495</name>
</gene>
<evidence type="ECO:0000259" key="17">
    <source>
        <dbReference type="Pfam" id="PF02563"/>
    </source>
</evidence>
<dbReference type="Pfam" id="PF22461">
    <property type="entry name" value="SLBB_2"/>
    <property type="match status" value="1"/>
</dbReference>
<dbReference type="InterPro" id="IPR019554">
    <property type="entry name" value="Soluble_ligand-bd"/>
</dbReference>
<evidence type="ECO:0000256" key="13">
    <source>
        <dbReference type="ARBA" id="ARBA00023237"/>
    </source>
</evidence>
<keyword evidence="13" id="KW-0998">Cell outer membrane</keyword>
<keyword evidence="14" id="KW-0449">Lipoprotein</keyword>
<evidence type="ECO:0000256" key="12">
    <source>
        <dbReference type="ARBA" id="ARBA00023139"/>
    </source>
</evidence>
<evidence type="ECO:0000256" key="9">
    <source>
        <dbReference type="ARBA" id="ARBA00023065"/>
    </source>
</evidence>
<keyword evidence="21" id="KW-1185">Reference proteome</keyword>
<feature type="domain" description="Soluble ligand binding" evidence="18">
    <location>
        <begin position="611"/>
        <end position="651"/>
    </location>
</feature>
<keyword evidence="12" id="KW-0564">Palmitate</keyword>
<feature type="signal peptide" evidence="16">
    <location>
        <begin position="1"/>
        <end position="42"/>
    </location>
</feature>
<evidence type="ECO:0000256" key="16">
    <source>
        <dbReference type="SAM" id="SignalP"/>
    </source>
</evidence>
<evidence type="ECO:0000259" key="18">
    <source>
        <dbReference type="Pfam" id="PF10531"/>
    </source>
</evidence>
<evidence type="ECO:0000259" key="19">
    <source>
        <dbReference type="Pfam" id="PF22461"/>
    </source>
</evidence>
<reference evidence="20 21" key="1">
    <citation type="submission" date="2024-12" db="EMBL/GenBank/DDBJ databases">
        <authorList>
            <person name="Lee Y."/>
        </authorList>
    </citation>
    <scope>NUCLEOTIDE SEQUENCE [LARGE SCALE GENOMIC DNA]</scope>
    <source>
        <strain evidence="20 21">03SUJ4</strain>
    </source>
</reference>
<keyword evidence="5" id="KW-0762">Sugar transport</keyword>
<evidence type="ECO:0000256" key="3">
    <source>
        <dbReference type="ARBA" id="ARBA00022448"/>
    </source>
</evidence>
<dbReference type="Pfam" id="PF10531">
    <property type="entry name" value="SLBB"/>
    <property type="match status" value="2"/>
</dbReference>
<feature type="compositionally biased region" description="Polar residues" evidence="15">
    <location>
        <begin position="74"/>
        <end position="87"/>
    </location>
</feature>
<keyword evidence="7 16" id="KW-0732">Signal</keyword>
<dbReference type="PANTHER" id="PTHR33619:SF3">
    <property type="entry name" value="POLYSACCHARIDE EXPORT PROTEIN GFCE-RELATED"/>
    <property type="match status" value="1"/>
</dbReference>
<dbReference type="InterPro" id="IPR054765">
    <property type="entry name" value="SLBB_dom"/>
</dbReference>
<evidence type="ECO:0000256" key="7">
    <source>
        <dbReference type="ARBA" id="ARBA00022729"/>
    </source>
</evidence>
<organism evidence="20 21">
    <name type="scientific">Terriglobus aquaticus</name>
    <dbReference type="NCBI Taxonomy" id="940139"/>
    <lineage>
        <taxon>Bacteria</taxon>
        <taxon>Pseudomonadati</taxon>
        <taxon>Acidobacteriota</taxon>
        <taxon>Terriglobia</taxon>
        <taxon>Terriglobales</taxon>
        <taxon>Acidobacteriaceae</taxon>
        <taxon>Terriglobus</taxon>
    </lineage>
</organism>
<evidence type="ECO:0000256" key="6">
    <source>
        <dbReference type="ARBA" id="ARBA00022692"/>
    </source>
</evidence>
<keyword evidence="9" id="KW-0406">Ion transport</keyword>
<dbReference type="Pfam" id="PF02563">
    <property type="entry name" value="Poly_export"/>
    <property type="match status" value="1"/>
</dbReference>
<keyword evidence="11" id="KW-0472">Membrane</keyword>
<keyword evidence="6" id="KW-0812">Transmembrane</keyword>
<dbReference type="Proteomes" id="UP001634747">
    <property type="component" value="Unassembled WGS sequence"/>
</dbReference>
<comment type="similarity">
    <text evidence="2">Belongs to the BexD/CtrA/VexA family.</text>
</comment>
<feature type="domain" description="Soluble ligand binding" evidence="18">
    <location>
        <begin position="358"/>
        <end position="401"/>
    </location>
</feature>
<dbReference type="EMBL" id="JBJYXY010000001">
    <property type="protein sequence ID" value="MFN2976585.1"/>
    <property type="molecule type" value="Genomic_DNA"/>
</dbReference>
<feature type="compositionally biased region" description="Low complexity" evidence="15">
    <location>
        <begin position="49"/>
        <end position="66"/>
    </location>
</feature>
<dbReference type="InterPro" id="IPR003715">
    <property type="entry name" value="Poly_export_N"/>
</dbReference>
<sequence length="850" mass="91051">MSARFPALISLSALRVSTSPRAAAGALSVCAALLLTAPATMAGQSGSYQDPNQTQNQTDQSNSQQTVNCDANGCPSTSSTTTNGTQDSQNGSNTSGTSTTSGVNQSTSGNNRNNTTGTGTPQSSTTRQTQQTNAAPNDPNRIGASQTVTPPPPTDFELYVQSSTGRALRIFGLDYFRNRSALDLSTTSSDMAAPADFVVGPNDQVRVRTSGAVSLDVLTTVDRNGFIFLPQVGTIQVAGLQLSEVQSAVRTAMDRQYRNYDLTVTLGQLRSIQVFLLGEAQQPGLHTVSALSTLVNALFASGGPSPTGSLRDIQLKRDGKTITHLDLYSLLLSGDKSGDVRLQPGDILYIPPAGPQAAVDGDVNKPAIFELRGPTSVDQLLSYAGGLTAVAATDRASLDRIVDHARREVQDFPLTGAQKLIPVQGGDVLRIFPISPRFDKAVTLRGNVGQPGRYSWREGMRVADLIPSRQFLITRRYYNEQNALTPAQPTRPFSVVQDGTALDPNPLQGPRSTAISQAEAAASATAPVVSAATIAPQKDLGNHETEINWNYAVIERLDQKTLKTDLIPFALGEAIDDPASPENKTLQPGDVVTVYSRDDINLPTELRARFVRVDGEVMRPGIYRLEGNETLRDLVARAGGVAPHGYLYAAQFTRESVRIAQDAKIQQYVSQAARDVLSPANQQAQPDGSGGNLELRRAYVAALSRIRATGRITLQIKPGATTLGDVPELQLQDGDRLFVPPQPTTVDVLGNVFNAGSLLYSKDATVHHYLKLAGDKTRTGDKGQEFLLRADGTVLSRDTHSRFDRLIIYPGDTVIVPPKLKTPFNIYQLIGLTQSFGNLAFTAVALGLFN</sequence>
<evidence type="ECO:0000256" key="1">
    <source>
        <dbReference type="ARBA" id="ARBA00004571"/>
    </source>
</evidence>
<keyword evidence="4" id="KW-1134">Transmembrane beta strand</keyword>
<keyword evidence="8" id="KW-0625">Polysaccharide transport</keyword>
<evidence type="ECO:0000256" key="14">
    <source>
        <dbReference type="ARBA" id="ARBA00023288"/>
    </source>
</evidence>
<comment type="caution">
    <text evidence="20">The sequence shown here is derived from an EMBL/GenBank/DDBJ whole genome shotgun (WGS) entry which is preliminary data.</text>
</comment>
<evidence type="ECO:0000256" key="15">
    <source>
        <dbReference type="SAM" id="MobiDB-lite"/>
    </source>
</evidence>
<evidence type="ECO:0000313" key="21">
    <source>
        <dbReference type="Proteomes" id="UP001634747"/>
    </source>
</evidence>
<protein>
    <submittedName>
        <fullName evidence="20">SLBB domain-containing protein</fullName>
    </submittedName>
</protein>
<evidence type="ECO:0000256" key="11">
    <source>
        <dbReference type="ARBA" id="ARBA00023136"/>
    </source>
</evidence>
<keyword evidence="10" id="KW-0626">Porin</keyword>
<name>A0ABW9KNU1_9BACT</name>
<feature type="chain" id="PRO_5046638743" evidence="16">
    <location>
        <begin position="43"/>
        <end position="850"/>
    </location>
</feature>
<dbReference type="PANTHER" id="PTHR33619">
    <property type="entry name" value="POLYSACCHARIDE EXPORT PROTEIN GFCE-RELATED"/>
    <property type="match status" value="1"/>
</dbReference>
<evidence type="ECO:0000256" key="4">
    <source>
        <dbReference type="ARBA" id="ARBA00022452"/>
    </source>
</evidence>